<accession>A0AA41PY50</accession>
<gene>
    <name evidence="2" type="ORF">LZ495_12435</name>
</gene>
<organism evidence="2 3">
    <name type="scientific">Yinghuangia soli</name>
    <dbReference type="NCBI Taxonomy" id="2908204"/>
    <lineage>
        <taxon>Bacteria</taxon>
        <taxon>Bacillati</taxon>
        <taxon>Actinomycetota</taxon>
        <taxon>Actinomycetes</taxon>
        <taxon>Kitasatosporales</taxon>
        <taxon>Streptomycetaceae</taxon>
        <taxon>Yinghuangia</taxon>
    </lineage>
</organism>
<sequence>MTVRHSLVISSLLTIVGFVNTVVFGYPLLEGTVHPVLLGALLVLFLGVRQFQRPYFRVYPDAVVLVALVGSHDREIAVAATERLVLRRGRVLLVDTADRARRPRRVPVTRLMARASDWRAAFARSGTA</sequence>
<protein>
    <submittedName>
        <fullName evidence="2">Uncharacterized protein</fullName>
    </submittedName>
</protein>
<keyword evidence="1" id="KW-1133">Transmembrane helix</keyword>
<keyword evidence="3" id="KW-1185">Reference proteome</keyword>
<comment type="caution">
    <text evidence="2">The sequence shown here is derived from an EMBL/GenBank/DDBJ whole genome shotgun (WGS) entry which is preliminary data.</text>
</comment>
<evidence type="ECO:0000313" key="2">
    <source>
        <dbReference type="EMBL" id="MCF2528023.1"/>
    </source>
</evidence>
<dbReference type="AlphaFoldDB" id="A0AA41PY50"/>
<dbReference type="EMBL" id="JAKFHA010000005">
    <property type="protein sequence ID" value="MCF2528023.1"/>
    <property type="molecule type" value="Genomic_DNA"/>
</dbReference>
<feature type="transmembrane region" description="Helical" evidence="1">
    <location>
        <begin position="32"/>
        <end position="48"/>
    </location>
</feature>
<dbReference type="RefSeq" id="WP_235052184.1">
    <property type="nucleotide sequence ID" value="NZ_JAKFHA010000005.1"/>
</dbReference>
<evidence type="ECO:0000256" key="1">
    <source>
        <dbReference type="SAM" id="Phobius"/>
    </source>
</evidence>
<keyword evidence="1" id="KW-0812">Transmembrane</keyword>
<dbReference type="Proteomes" id="UP001165378">
    <property type="component" value="Unassembled WGS sequence"/>
</dbReference>
<evidence type="ECO:0000313" key="3">
    <source>
        <dbReference type="Proteomes" id="UP001165378"/>
    </source>
</evidence>
<proteinExistence type="predicted"/>
<feature type="transmembrane region" description="Helical" evidence="1">
    <location>
        <begin position="7"/>
        <end position="26"/>
    </location>
</feature>
<name>A0AA41PY50_9ACTN</name>
<keyword evidence="1" id="KW-0472">Membrane</keyword>
<reference evidence="2" key="1">
    <citation type="submission" date="2022-01" db="EMBL/GenBank/DDBJ databases">
        <title>Genome-Based Taxonomic Classification of the Phylum Actinobacteria.</title>
        <authorList>
            <person name="Gao Y."/>
        </authorList>
    </citation>
    <scope>NUCLEOTIDE SEQUENCE</scope>
    <source>
        <strain evidence="2">KLBMP 8922</strain>
    </source>
</reference>